<proteinExistence type="predicted"/>
<comment type="caution">
    <text evidence="1">The sequence shown here is derived from an EMBL/GenBank/DDBJ whole genome shotgun (WGS) entry which is preliminary data.</text>
</comment>
<dbReference type="AlphaFoldDB" id="A0A9N8F1X7"/>
<dbReference type="OrthoDB" id="10504857at2759"/>
<dbReference type="Proteomes" id="UP001153069">
    <property type="component" value="Unassembled WGS sequence"/>
</dbReference>
<protein>
    <submittedName>
        <fullName evidence="1">Uncharacterized protein</fullName>
    </submittedName>
</protein>
<evidence type="ECO:0000313" key="1">
    <source>
        <dbReference type="EMBL" id="CAB9528875.1"/>
    </source>
</evidence>
<keyword evidence="2" id="KW-1185">Reference proteome</keyword>
<reference evidence="1" key="1">
    <citation type="submission" date="2020-06" db="EMBL/GenBank/DDBJ databases">
        <authorList>
            <consortium name="Plant Systems Biology data submission"/>
        </authorList>
    </citation>
    <scope>NUCLEOTIDE SEQUENCE</scope>
    <source>
        <strain evidence="1">D6</strain>
    </source>
</reference>
<sequence>MGNVPSFSFENRDDMRRKLEEEMEKAKGTYWNRHESVWDKQLEEFEGYFAVYKGVRKEKDIAHYVDLRCLLEHNNEIVPGRGDNAGTKNHSKKHLKTIRGRKICETNKSKAHLLPNDPVCNEFWLPELHMVLGNTADATGTPAKALEWAARTHTNKLVFGMEHYHFFDDLEYGNILAIPLFESFEGVGQWNYKQPYEMLIVCDSIESYRQVGILGDENHVEMASCEDVQRATQLLSTATKILADSLLVNSDFYDNAGDGSGESQKRMSMMKG</sequence>
<organism evidence="1 2">
    <name type="scientific">Seminavis robusta</name>
    <dbReference type="NCBI Taxonomy" id="568900"/>
    <lineage>
        <taxon>Eukaryota</taxon>
        <taxon>Sar</taxon>
        <taxon>Stramenopiles</taxon>
        <taxon>Ochrophyta</taxon>
        <taxon>Bacillariophyta</taxon>
        <taxon>Bacillariophyceae</taxon>
        <taxon>Bacillariophycidae</taxon>
        <taxon>Naviculales</taxon>
        <taxon>Naviculaceae</taxon>
        <taxon>Seminavis</taxon>
    </lineage>
</organism>
<accession>A0A9N8F1X7</accession>
<dbReference type="EMBL" id="CAICTM010002339">
    <property type="protein sequence ID" value="CAB9528875.1"/>
    <property type="molecule type" value="Genomic_DNA"/>
</dbReference>
<gene>
    <name evidence="1" type="ORF">SEMRO_2341_G324090.2</name>
</gene>
<name>A0A9N8F1X7_9STRA</name>
<evidence type="ECO:0000313" key="2">
    <source>
        <dbReference type="Proteomes" id="UP001153069"/>
    </source>
</evidence>